<evidence type="ECO:0000313" key="7">
    <source>
        <dbReference type="RefSeq" id="XP_031570906.1"/>
    </source>
</evidence>
<sequence>MSTLSSFIILWILAAGVCHCESRSINFTDCGSQEGKVNKFDITPCGSDPCVIKRGVDETANLTFVVSEYITSLHLKAWVIIKGMNIPIPLPTDACKGYGLTCPIKAKQTANFIIKDHVPNDFLTGNLSLKVEFIDPEKKIVVCFEFPVVVE</sequence>
<dbReference type="InterPro" id="IPR039670">
    <property type="entry name" value="NPC2-like"/>
</dbReference>
<dbReference type="KEGG" id="aten:116305191"/>
<dbReference type="Pfam" id="PF02221">
    <property type="entry name" value="E1_DerP2_DerF2"/>
    <property type="match status" value="1"/>
</dbReference>
<keyword evidence="6" id="KW-1185">Reference proteome</keyword>
<evidence type="ECO:0000256" key="1">
    <source>
        <dbReference type="ARBA" id="ARBA00004613"/>
    </source>
</evidence>
<dbReference type="PANTHER" id="PTHR11306:SF68">
    <property type="entry name" value="NPC INTRACELLULAR CHOLESTEROL TRANSPORTER 2"/>
    <property type="match status" value="1"/>
</dbReference>
<evidence type="ECO:0000313" key="6">
    <source>
        <dbReference type="Proteomes" id="UP000515163"/>
    </source>
</evidence>
<feature type="domain" description="MD-2-related lipid-recognition" evidence="5">
    <location>
        <begin position="27"/>
        <end position="148"/>
    </location>
</feature>
<evidence type="ECO:0000259" key="5">
    <source>
        <dbReference type="SMART" id="SM00737"/>
    </source>
</evidence>
<feature type="chain" id="PRO_5027997482" evidence="4">
    <location>
        <begin position="23"/>
        <end position="151"/>
    </location>
</feature>
<organism evidence="6 7">
    <name type="scientific">Actinia tenebrosa</name>
    <name type="common">Australian red waratah sea anemone</name>
    <dbReference type="NCBI Taxonomy" id="6105"/>
    <lineage>
        <taxon>Eukaryota</taxon>
        <taxon>Metazoa</taxon>
        <taxon>Cnidaria</taxon>
        <taxon>Anthozoa</taxon>
        <taxon>Hexacorallia</taxon>
        <taxon>Actiniaria</taxon>
        <taxon>Actiniidae</taxon>
        <taxon>Actinia</taxon>
    </lineage>
</organism>
<dbReference type="SMART" id="SM00737">
    <property type="entry name" value="ML"/>
    <property type="match status" value="1"/>
</dbReference>
<reference evidence="7" key="1">
    <citation type="submission" date="2025-08" db="UniProtKB">
        <authorList>
            <consortium name="RefSeq"/>
        </authorList>
    </citation>
    <scope>IDENTIFICATION</scope>
    <source>
        <tissue evidence="7">Tentacle</tissue>
    </source>
</reference>
<dbReference type="OrthoDB" id="6489092at2759"/>
<dbReference type="SUPFAM" id="SSF81296">
    <property type="entry name" value="E set domains"/>
    <property type="match status" value="1"/>
</dbReference>
<dbReference type="InParanoid" id="A0A6P8IUF0"/>
<evidence type="ECO:0000256" key="3">
    <source>
        <dbReference type="ARBA" id="ARBA00022525"/>
    </source>
</evidence>
<dbReference type="InterPro" id="IPR014756">
    <property type="entry name" value="Ig_E-set"/>
</dbReference>
<keyword evidence="4" id="KW-0732">Signal</keyword>
<dbReference type="AlphaFoldDB" id="A0A6P8IUF0"/>
<feature type="signal peptide" evidence="4">
    <location>
        <begin position="1"/>
        <end position="22"/>
    </location>
</feature>
<accession>A0A6P8IUF0</accession>
<evidence type="ECO:0000256" key="2">
    <source>
        <dbReference type="ARBA" id="ARBA00006370"/>
    </source>
</evidence>
<dbReference type="GO" id="GO:0032934">
    <property type="term" value="F:sterol binding"/>
    <property type="evidence" value="ECO:0007669"/>
    <property type="project" value="InterPro"/>
</dbReference>
<dbReference type="FunFam" id="2.60.40.770:FF:000001">
    <property type="entry name" value="NPC intracellular cholesterol transporter 2"/>
    <property type="match status" value="1"/>
</dbReference>
<dbReference type="InterPro" id="IPR003172">
    <property type="entry name" value="ML_dom"/>
</dbReference>
<dbReference type="PANTHER" id="PTHR11306">
    <property type="entry name" value="NIEMANN PICK TYPE C2 PROTEIN NPC2-RELATED"/>
    <property type="match status" value="1"/>
</dbReference>
<comment type="similarity">
    <text evidence="2">Belongs to the NPC2 family.</text>
</comment>
<proteinExistence type="inferred from homology"/>
<dbReference type="GO" id="GO:0005576">
    <property type="term" value="C:extracellular region"/>
    <property type="evidence" value="ECO:0007669"/>
    <property type="project" value="UniProtKB-SubCell"/>
</dbReference>
<dbReference type="RefSeq" id="XP_031570906.1">
    <property type="nucleotide sequence ID" value="XM_031715046.1"/>
</dbReference>
<dbReference type="Gene3D" id="2.60.40.770">
    <property type="match status" value="1"/>
</dbReference>
<dbReference type="GO" id="GO:0015918">
    <property type="term" value="P:sterol transport"/>
    <property type="evidence" value="ECO:0007669"/>
    <property type="project" value="InterPro"/>
</dbReference>
<evidence type="ECO:0000256" key="4">
    <source>
        <dbReference type="SAM" id="SignalP"/>
    </source>
</evidence>
<name>A0A6P8IUF0_ACTTE</name>
<comment type="subcellular location">
    <subcellularLocation>
        <location evidence="1">Secreted</location>
    </subcellularLocation>
</comment>
<gene>
    <name evidence="7" type="primary">LOC116305191</name>
</gene>
<protein>
    <submittedName>
        <fullName evidence="7">NPC intracellular cholesterol transporter 2-like</fullName>
    </submittedName>
</protein>
<dbReference type="Proteomes" id="UP000515163">
    <property type="component" value="Unplaced"/>
</dbReference>
<keyword evidence="3" id="KW-0964">Secreted</keyword>
<dbReference type="GeneID" id="116305191"/>